<keyword evidence="3" id="KW-1185">Reference proteome</keyword>
<dbReference type="GO" id="GO:0008270">
    <property type="term" value="F:zinc ion binding"/>
    <property type="evidence" value="ECO:0007669"/>
    <property type="project" value="InterPro"/>
</dbReference>
<evidence type="ECO:0000313" key="2">
    <source>
        <dbReference type="EMBL" id="SEM62504.1"/>
    </source>
</evidence>
<dbReference type="AlphaFoldDB" id="A0A1H7ZXQ0"/>
<dbReference type="GO" id="GO:0003677">
    <property type="term" value="F:DNA binding"/>
    <property type="evidence" value="ECO:0007669"/>
    <property type="project" value="InterPro"/>
</dbReference>
<dbReference type="GO" id="GO:0006260">
    <property type="term" value="P:DNA replication"/>
    <property type="evidence" value="ECO:0007669"/>
    <property type="project" value="InterPro"/>
</dbReference>
<gene>
    <name evidence="2" type="ORF">SAMN05192583_0875</name>
</gene>
<name>A0A1H7ZXQ0_9SPHN</name>
<evidence type="ECO:0000313" key="3">
    <source>
        <dbReference type="Proteomes" id="UP000199206"/>
    </source>
</evidence>
<dbReference type="SUPFAM" id="SSF57783">
    <property type="entry name" value="Zinc beta-ribbon"/>
    <property type="match status" value="1"/>
</dbReference>
<feature type="domain" description="DUF7146" evidence="1">
    <location>
        <begin position="119"/>
        <end position="237"/>
    </location>
</feature>
<dbReference type="Pfam" id="PF23639">
    <property type="entry name" value="DUF7146"/>
    <property type="match status" value="1"/>
</dbReference>
<dbReference type="InterPro" id="IPR036977">
    <property type="entry name" value="DNA_primase_Znf_CHC2"/>
</dbReference>
<evidence type="ECO:0000259" key="1">
    <source>
        <dbReference type="Pfam" id="PF23639"/>
    </source>
</evidence>
<organism evidence="2 3">
    <name type="scientific">Sphingomonas gellani</name>
    <dbReference type="NCBI Taxonomy" id="1166340"/>
    <lineage>
        <taxon>Bacteria</taxon>
        <taxon>Pseudomonadati</taxon>
        <taxon>Pseudomonadota</taxon>
        <taxon>Alphaproteobacteria</taxon>
        <taxon>Sphingomonadales</taxon>
        <taxon>Sphingomonadaceae</taxon>
        <taxon>Sphingomonas</taxon>
    </lineage>
</organism>
<protein>
    <submittedName>
        <fullName evidence="2">DNA primase</fullName>
    </submittedName>
</protein>
<dbReference type="STRING" id="1166340.SAMN05192583_0875"/>
<accession>A0A1H7ZXQ0</accession>
<dbReference type="EMBL" id="FOCF01000001">
    <property type="protein sequence ID" value="SEM62504.1"/>
    <property type="molecule type" value="Genomic_DNA"/>
</dbReference>
<dbReference type="InterPro" id="IPR055570">
    <property type="entry name" value="DUF7146"/>
</dbReference>
<dbReference type="Proteomes" id="UP000199206">
    <property type="component" value="Unassembled WGS sequence"/>
</dbReference>
<dbReference type="Gene3D" id="3.90.580.10">
    <property type="entry name" value="Zinc finger, CHC2-type domain"/>
    <property type="match status" value="1"/>
</dbReference>
<proteinExistence type="predicted"/>
<reference evidence="3" key="1">
    <citation type="submission" date="2016-10" db="EMBL/GenBank/DDBJ databases">
        <authorList>
            <person name="Varghese N."/>
            <person name="Submissions S."/>
        </authorList>
    </citation>
    <scope>NUCLEOTIDE SEQUENCE [LARGE SCALE GENOMIC DNA]</scope>
    <source>
        <strain evidence="3">S6-262</strain>
    </source>
</reference>
<sequence length="384" mass="41134">MAVGISTGESLFDRARKVAPADVARAHGARLRRAGTKRSRGGCPLCESADAFLADEQGPIWHCFSCGETGDAVALEKELGGHPDRTAAARVLAGDAERVVLQRERRVRTVHERPIVDSATVAAYIVERVVPATGTIVEAWLAARGIPVDRVSAALRHLAFAARCPIAPWREDRGPPSIMHCPAMIAPLREASNGAIVGVHATYLTSDGRRKADLGCLPDGRPRPARKMWGRARGAACFLGDVAGPGPMAVGEGVETVLSYVAALDGPSRPVAALSLDNLQGRALRDEEGVVPLWRLRADPDSPPITVSEAGEVHILVDADMRPIEIRCQLVRRGRRERVRIDGLKRSEICAALATQAWRRAGAGPVKAFRAPAGMDFNDLGRAR</sequence>